<dbReference type="OrthoDB" id="1752139at2759"/>
<dbReference type="Proteomes" id="UP000321393">
    <property type="component" value="Unassembled WGS sequence"/>
</dbReference>
<dbReference type="AlphaFoldDB" id="A0A5D3DHH2"/>
<dbReference type="Proteomes" id="UP000321947">
    <property type="component" value="Unassembled WGS sequence"/>
</dbReference>
<feature type="domain" description="Retrotransposon gag" evidence="1">
    <location>
        <begin position="111"/>
        <end position="198"/>
    </location>
</feature>
<evidence type="ECO:0000313" key="3">
    <source>
        <dbReference type="EMBL" id="TYK22810.1"/>
    </source>
</evidence>
<dbReference type="PANTHER" id="PTHR33437">
    <property type="entry name" value="OS06G0361200 PROTEIN"/>
    <property type="match status" value="1"/>
</dbReference>
<evidence type="ECO:0000313" key="5">
    <source>
        <dbReference type="Proteomes" id="UP000321947"/>
    </source>
</evidence>
<dbReference type="EMBL" id="SSTD01004842">
    <property type="protein sequence ID" value="TYK22810.1"/>
    <property type="molecule type" value="Genomic_DNA"/>
</dbReference>
<evidence type="ECO:0000313" key="2">
    <source>
        <dbReference type="EMBL" id="KAA0037666.1"/>
    </source>
</evidence>
<reference evidence="4 5" key="1">
    <citation type="submission" date="2019-08" db="EMBL/GenBank/DDBJ databases">
        <title>Draft genome sequences of two oriental melons (Cucumis melo L. var makuwa).</title>
        <authorList>
            <person name="Kwon S.-Y."/>
        </authorList>
    </citation>
    <scope>NUCLEOTIDE SEQUENCE [LARGE SCALE GENOMIC DNA]</scope>
    <source>
        <strain evidence="5">cv. Chang Bougi</strain>
        <strain evidence="4">cv. SW 3</strain>
        <tissue evidence="3">Leaf</tissue>
    </source>
</reference>
<organism evidence="3 5">
    <name type="scientific">Cucumis melo var. makuwa</name>
    <name type="common">Oriental melon</name>
    <dbReference type="NCBI Taxonomy" id="1194695"/>
    <lineage>
        <taxon>Eukaryota</taxon>
        <taxon>Viridiplantae</taxon>
        <taxon>Streptophyta</taxon>
        <taxon>Embryophyta</taxon>
        <taxon>Tracheophyta</taxon>
        <taxon>Spermatophyta</taxon>
        <taxon>Magnoliopsida</taxon>
        <taxon>eudicotyledons</taxon>
        <taxon>Gunneridae</taxon>
        <taxon>Pentapetalae</taxon>
        <taxon>rosids</taxon>
        <taxon>fabids</taxon>
        <taxon>Cucurbitales</taxon>
        <taxon>Cucurbitaceae</taxon>
        <taxon>Benincaseae</taxon>
        <taxon>Cucumis</taxon>
    </lineage>
</organism>
<dbReference type="Pfam" id="PF03732">
    <property type="entry name" value="Retrotrans_gag"/>
    <property type="match status" value="1"/>
</dbReference>
<protein>
    <submittedName>
        <fullName evidence="3">Retrotransposon gag protein</fullName>
    </submittedName>
</protein>
<accession>A0A5D3DHH2</accession>
<comment type="caution">
    <text evidence="3">The sequence shown here is derived from an EMBL/GenBank/DDBJ whole genome shotgun (WGS) entry which is preliminary data.</text>
</comment>
<evidence type="ECO:0000259" key="1">
    <source>
        <dbReference type="Pfam" id="PF03732"/>
    </source>
</evidence>
<dbReference type="InterPro" id="IPR005162">
    <property type="entry name" value="Retrotrans_gag_dom"/>
</dbReference>
<dbReference type="PANTHER" id="PTHR33437:SF2">
    <property type="entry name" value="OS06G0361200 PROTEIN"/>
    <property type="match status" value="1"/>
</dbReference>
<gene>
    <name evidence="3" type="ORF">E5676_scaffold311G00500</name>
    <name evidence="2" type="ORF">E6C27_scaffold277G003310</name>
</gene>
<evidence type="ECO:0000313" key="4">
    <source>
        <dbReference type="Proteomes" id="UP000321393"/>
    </source>
</evidence>
<sequence length="207" mass="24115">MLMKVVEERDSEIASLKNHIESRDAAESSHTHTVKNADKGKTIMQENLLKLSLCILSQYTKRIDNLRMLNGYQQPKFQQFGGKGNPKQYIAHFIVTCETAGTRGDLLVKQFIQTLRGNAFDWYTNLEPESIDSWEQLERVFLNCFYSTWCIIIMIELTNKRQQKGESVIDYINPWRALSLDCKNRLTELFVVKMCTQGRHWGLLYVL</sequence>
<dbReference type="EMBL" id="SSTE01018921">
    <property type="protein sequence ID" value="KAA0037666.1"/>
    <property type="molecule type" value="Genomic_DNA"/>
</dbReference>
<proteinExistence type="predicted"/>
<name>A0A5D3DHH2_CUCMM</name>